<dbReference type="EMBL" id="CP089279">
    <property type="protein sequence ID" value="USP80559.1"/>
    <property type="molecule type" value="Genomic_DNA"/>
</dbReference>
<name>A0A9Q9DW60_CURCL</name>
<proteinExistence type="inferred from homology"/>
<dbReference type="PROSITE" id="PS50245">
    <property type="entry name" value="CAP_GLY_2"/>
    <property type="match status" value="1"/>
</dbReference>
<dbReference type="Pfam" id="PF14560">
    <property type="entry name" value="Ubiquitin_2"/>
    <property type="match status" value="1"/>
</dbReference>
<gene>
    <name evidence="6" type="ORF">yc1106_07833</name>
</gene>
<dbReference type="SUPFAM" id="SSF54236">
    <property type="entry name" value="Ubiquitin-like"/>
    <property type="match status" value="1"/>
</dbReference>
<organism evidence="6 7">
    <name type="scientific">Curvularia clavata</name>
    <dbReference type="NCBI Taxonomy" id="95742"/>
    <lineage>
        <taxon>Eukaryota</taxon>
        <taxon>Fungi</taxon>
        <taxon>Dikarya</taxon>
        <taxon>Ascomycota</taxon>
        <taxon>Pezizomycotina</taxon>
        <taxon>Dothideomycetes</taxon>
        <taxon>Pleosporomycetidae</taxon>
        <taxon>Pleosporales</taxon>
        <taxon>Pleosporineae</taxon>
        <taxon>Pleosporaceae</taxon>
        <taxon>Curvularia</taxon>
    </lineage>
</organism>
<dbReference type="GO" id="GO:0051010">
    <property type="term" value="F:microtubule plus-end binding"/>
    <property type="evidence" value="ECO:0007669"/>
    <property type="project" value="TreeGrafter"/>
</dbReference>
<dbReference type="InterPro" id="IPR029071">
    <property type="entry name" value="Ubiquitin-like_domsf"/>
</dbReference>
<comment type="subcellular location">
    <subcellularLocation>
        <location evidence="1">Cytoplasm</location>
    </subcellularLocation>
</comment>
<comment type="similarity">
    <text evidence="4">Belongs to the TBCB family.</text>
</comment>
<dbReference type="InterPro" id="IPR000626">
    <property type="entry name" value="Ubiquitin-like_dom"/>
</dbReference>
<dbReference type="PROSITE" id="PS00845">
    <property type="entry name" value="CAP_GLY_1"/>
    <property type="match status" value="1"/>
</dbReference>
<dbReference type="Gene3D" id="3.10.20.90">
    <property type="entry name" value="Phosphatidylinositol 3-kinase Catalytic Subunit, Chain A, domain 1"/>
    <property type="match status" value="1"/>
</dbReference>
<dbReference type="PANTHER" id="PTHR18916">
    <property type="entry name" value="DYNACTIN 1-RELATED MICROTUBULE-BINDING"/>
    <property type="match status" value="1"/>
</dbReference>
<evidence type="ECO:0000313" key="6">
    <source>
        <dbReference type="EMBL" id="USP80559.1"/>
    </source>
</evidence>
<dbReference type="OrthoDB" id="5295208at2759"/>
<reference evidence="6" key="1">
    <citation type="submission" date="2021-12" db="EMBL/GenBank/DDBJ databases">
        <title>Curvularia clavata genome.</title>
        <authorList>
            <person name="Cao Y."/>
        </authorList>
    </citation>
    <scope>NUCLEOTIDE SEQUENCE</scope>
    <source>
        <strain evidence="6">Yc1106</strain>
    </source>
</reference>
<dbReference type="GO" id="GO:0043014">
    <property type="term" value="F:alpha-tubulin binding"/>
    <property type="evidence" value="ECO:0007669"/>
    <property type="project" value="InterPro"/>
</dbReference>
<protein>
    <submittedName>
        <fullName evidence="6">Cell polarity protein alp11</fullName>
    </submittedName>
</protein>
<dbReference type="GO" id="GO:0005938">
    <property type="term" value="C:cell cortex"/>
    <property type="evidence" value="ECO:0007669"/>
    <property type="project" value="TreeGrafter"/>
</dbReference>
<dbReference type="InterPro" id="IPR036859">
    <property type="entry name" value="CAP-Gly_dom_sf"/>
</dbReference>
<dbReference type="PANTHER" id="PTHR18916:SF85">
    <property type="entry name" value="TUBULIN-FOLDING COFACTOR B"/>
    <property type="match status" value="1"/>
</dbReference>
<sequence>MPYQGNNSPIQCLWPAQLQLISSQPAYRAGHLSGLDKSSFAGVAFFATIGAPITAPPPAKEIHLALLTLHSRLPASSLPIMSFQAAADVPLLISSPNSSSERRISPSWSIAHLKTRLEPITGIPAACQQLSLRVASQDPVALAASDEENTQLAAFPLQPYAEIAVVDTRPPGARIDFNDLSAVEKYEMPVAEYEHRTDSVLAWKKAQKLGRFDPNAPSIEQQKIRASEREVEERGLSVSSRVRLLPESDARRGTISYIGLVPEIPGIGVWVGVTLDEPTGKNDGTVKGKRYFECGNNYGVFVRPERCEAGDFPPLDMGDEDLEEL</sequence>
<dbReference type="SMART" id="SM01052">
    <property type="entry name" value="CAP_GLY"/>
    <property type="match status" value="1"/>
</dbReference>
<dbReference type="Pfam" id="PF01302">
    <property type="entry name" value="CAP_GLY"/>
    <property type="match status" value="1"/>
</dbReference>
<dbReference type="GO" id="GO:0031122">
    <property type="term" value="P:cytoplasmic microtubule organization"/>
    <property type="evidence" value="ECO:0007669"/>
    <property type="project" value="TreeGrafter"/>
</dbReference>
<keyword evidence="7" id="KW-1185">Reference proteome</keyword>
<evidence type="ECO:0000256" key="2">
    <source>
        <dbReference type="ARBA" id="ARBA00022490"/>
    </source>
</evidence>
<dbReference type="Gene3D" id="2.30.30.190">
    <property type="entry name" value="CAP Gly-rich-like domain"/>
    <property type="match status" value="1"/>
</dbReference>
<keyword evidence="2" id="KW-0963">Cytoplasm</keyword>
<accession>A0A9Q9DW60</accession>
<dbReference type="GO" id="GO:0007023">
    <property type="term" value="P:post-chaperonin tubulin folding pathway"/>
    <property type="evidence" value="ECO:0007669"/>
    <property type="project" value="InterPro"/>
</dbReference>
<dbReference type="SUPFAM" id="SSF74924">
    <property type="entry name" value="Cap-Gly domain"/>
    <property type="match status" value="1"/>
</dbReference>
<dbReference type="GO" id="GO:0007021">
    <property type="term" value="P:tubulin complex assembly"/>
    <property type="evidence" value="ECO:0007669"/>
    <property type="project" value="InterPro"/>
</dbReference>
<dbReference type="InterPro" id="IPR000938">
    <property type="entry name" value="CAP-Gly_domain"/>
</dbReference>
<evidence type="ECO:0000259" key="5">
    <source>
        <dbReference type="PROSITE" id="PS50245"/>
    </source>
</evidence>
<dbReference type="AlphaFoldDB" id="A0A9Q9DW60"/>
<dbReference type="GO" id="GO:0005634">
    <property type="term" value="C:nucleus"/>
    <property type="evidence" value="ECO:0007669"/>
    <property type="project" value="TreeGrafter"/>
</dbReference>
<evidence type="ECO:0000256" key="4">
    <source>
        <dbReference type="ARBA" id="ARBA00025779"/>
    </source>
</evidence>
<dbReference type="GO" id="GO:0035371">
    <property type="term" value="C:microtubule plus-end"/>
    <property type="evidence" value="ECO:0007669"/>
    <property type="project" value="TreeGrafter"/>
</dbReference>
<evidence type="ECO:0000256" key="1">
    <source>
        <dbReference type="ARBA" id="ARBA00004496"/>
    </source>
</evidence>
<evidence type="ECO:0000256" key="3">
    <source>
        <dbReference type="ARBA" id="ARBA00023186"/>
    </source>
</evidence>
<dbReference type="InterPro" id="IPR045172">
    <property type="entry name" value="TBCB_Ubl"/>
</dbReference>
<evidence type="ECO:0000313" key="7">
    <source>
        <dbReference type="Proteomes" id="UP001056012"/>
    </source>
</evidence>
<keyword evidence="3" id="KW-0143">Chaperone</keyword>
<dbReference type="VEuPathDB" id="FungiDB:yc1106_07833"/>
<dbReference type="CDD" id="cd01789">
    <property type="entry name" value="Ubl_TBCB"/>
    <property type="match status" value="1"/>
</dbReference>
<feature type="domain" description="CAP-Gly" evidence="5">
    <location>
        <begin position="268"/>
        <end position="303"/>
    </location>
</feature>
<dbReference type="Proteomes" id="UP001056012">
    <property type="component" value="Chromosome 6"/>
</dbReference>